<feature type="transmembrane region" description="Helical" evidence="1">
    <location>
        <begin position="106"/>
        <end position="123"/>
    </location>
</feature>
<proteinExistence type="predicted"/>
<keyword evidence="1" id="KW-1133">Transmembrane helix</keyword>
<protein>
    <submittedName>
        <fullName evidence="2">Uncharacterized membrane protein</fullName>
    </submittedName>
</protein>
<dbReference type="Proteomes" id="UP000199205">
    <property type="component" value="Unassembled WGS sequence"/>
</dbReference>
<feature type="transmembrane region" description="Helical" evidence="1">
    <location>
        <begin position="43"/>
        <end position="70"/>
    </location>
</feature>
<gene>
    <name evidence="2" type="ORF">GA0061101_10321</name>
</gene>
<evidence type="ECO:0000256" key="1">
    <source>
        <dbReference type="SAM" id="Phobius"/>
    </source>
</evidence>
<feature type="transmembrane region" description="Helical" evidence="1">
    <location>
        <begin position="254"/>
        <end position="274"/>
    </location>
</feature>
<feature type="transmembrane region" description="Helical" evidence="1">
    <location>
        <begin position="191"/>
        <end position="213"/>
    </location>
</feature>
<accession>A0A1C3UNH4</accession>
<dbReference type="EMBL" id="FMAF01000003">
    <property type="protein sequence ID" value="SCB16964.1"/>
    <property type="molecule type" value="Genomic_DNA"/>
</dbReference>
<dbReference type="AlphaFoldDB" id="A0A1C3UNH4"/>
<evidence type="ECO:0000313" key="3">
    <source>
        <dbReference type="Proteomes" id="UP000199205"/>
    </source>
</evidence>
<sequence length="287" mass="30299">MRRPFGLGRKFTQGTKKIYGEDHAKSKSSSSFGNRFMSSLTPILSTVTASFLGSFVEVVEAFTIVLAVGVTRSWRPALTGAALALAVLAALVLIFGPLLALVPIETLQFVVGVLLILFGMRWLRKAILRSLGVIALHDEEAAFSKETASLKAQSTDRRADYLAGLAAFKAVLLEGVEVVFIVIAVGGAHGLTLYAGLGALAAFVLVMLIGLLVHRPLATVPENTLKFVVGLMLTSFGIFWTGEGIGTRWPGADLALIAIFAIVSLASFAILRGLRGSTGTPTAKAAQ</sequence>
<keyword evidence="1" id="KW-0472">Membrane</keyword>
<name>A0A1C3UNH4_9HYPH</name>
<feature type="transmembrane region" description="Helical" evidence="1">
    <location>
        <begin position="161"/>
        <end position="185"/>
    </location>
</feature>
<evidence type="ECO:0000313" key="2">
    <source>
        <dbReference type="EMBL" id="SCB16964.1"/>
    </source>
</evidence>
<keyword evidence="1" id="KW-0812">Transmembrane</keyword>
<reference evidence="2 3" key="1">
    <citation type="submission" date="2016-08" db="EMBL/GenBank/DDBJ databases">
        <authorList>
            <person name="Seilhamer J.J."/>
        </authorList>
    </citation>
    <scope>NUCLEOTIDE SEQUENCE [LARGE SCALE GENOMIC DNA]</scope>
    <source>
        <strain evidence="2 3">P1-7</strain>
    </source>
</reference>
<feature type="transmembrane region" description="Helical" evidence="1">
    <location>
        <begin position="77"/>
        <end position="100"/>
    </location>
</feature>
<organism evidence="2 3">
    <name type="scientific">Rhizobium lusitanum</name>
    <dbReference type="NCBI Taxonomy" id="293958"/>
    <lineage>
        <taxon>Bacteria</taxon>
        <taxon>Pseudomonadati</taxon>
        <taxon>Pseudomonadota</taxon>
        <taxon>Alphaproteobacteria</taxon>
        <taxon>Hyphomicrobiales</taxon>
        <taxon>Rhizobiaceae</taxon>
        <taxon>Rhizobium/Agrobacterium group</taxon>
        <taxon>Rhizobium</taxon>
    </lineage>
</organism>
<feature type="transmembrane region" description="Helical" evidence="1">
    <location>
        <begin position="225"/>
        <end position="242"/>
    </location>
</feature>